<comment type="subcellular location">
    <subcellularLocation>
        <location evidence="2 18">Nucleus</location>
    </subcellularLocation>
</comment>
<feature type="region of interest" description="Disordered" evidence="19">
    <location>
        <begin position="211"/>
        <end position="333"/>
    </location>
</feature>
<keyword evidence="13" id="KW-0175">Coiled coil</keyword>
<feature type="domain" description="UBZ4-type" evidence="20">
    <location>
        <begin position="56"/>
        <end position="84"/>
    </location>
</feature>
<dbReference type="InterPro" id="IPR011856">
    <property type="entry name" value="tRNA_endonuc-like_dom_sf"/>
</dbReference>
<feature type="compositionally biased region" description="Basic and acidic residues" evidence="19">
    <location>
        <begin position="175"/>
        <end position="191"/>
    </location>
</feature>
<feature type="compositionally biased region" description="Polar residues" evidence="19">
    <location>
        <begin position="242"/>
        <end position="251"/>
    </location>
</feature>
<proteinExistence type="inferred from homology"/>
<evidence type="ECO:0000256" key="17">
    <source>
        <dbReference type="PROSITE-ProRule" id="PRU01256"/>
    </source>
</evidence>
<comment type="catalytic activity">
    <reaction evidence="1 18">
        <text>Hydrolytically removes 5'-nucleotides successively from the 3'-hydroxy termini of 3'-hydroxy-terminated oligonucleotides.</text>
        <dbReference type="EC" id="3.1.4.1"/>
    </reaction>
</comment>
<feature type="compositionally biased region" description="Low complexity" evidence="19">
    <location>
        <begin position="1"/>
        <end position="19"/>
    </location>
</feature>
<dbReference type="AlphaFoldDB" id="A0A9J7YWE3"/>
<dbReference type="Gene3D" id="3.40.1350.10">
    <property type="match status" value="1"/>
</dbReference>
<dbReference type="InterPro" id="IPR049132">
    <property type="entry name" value="FAN1-like_euk"/>
</dbReference>
<evidence type="ECO:0000256" key="3">
    <source>
        <dbReference type="ARBA" id="ARBA00005533"/>
    </source>
</evidence>
<reference evidence="21" key="2">
    <citation type="submission" date="2025-09" db="UniProtKB">
        <authorList>
            <consortium name="Ensembl"/>
        </authorList>
    </citation>
    <scope>IDENTIFICATION</scope>
</reference>
<evidence type="ECO:0000256" key="10">
    <source>
        <dbReference type="ARBA" id="ARBA00022833"/>
    </source>
</evidence>
<feature type="compositionally biased region" description="Basic residues" evidence="19">
    <location>
        <begin position="282"/>
        <end position="291"/>
    </location>
</feature>
<feature type="compositionally biased region" description="Polar residues" evidence="19">
    <location>
        <begin position="303"/>
        <end position="319"/>
    </location>
</feature>
<keyword evidence="16 18" id="KW-0539">Nucleus</keyword>
<dbReference type="GO" id="GO:0070336">
    <property type="term" value="F:flap-structured DNA binding"/>
    <property type="evidence" value="ECO:0007669"/>
    <property type="project" value="TreeGrafter"/>
</dbReference>
<evidence type="ECO:0000256" key="15">
    <source>
        <dbReference type="ARBA" id="ARBA00023211"/>
    </source>
</evidence>
<dbReference type="Pfam" id="PF21169">
    <property type="entry name" value="Fan1_SAP"/>
    <property type="match status" value="1"/>
</dbReference>
<keyword evidence="22" id="KW-1185">Reference proteome</keyword>
<evidence type="ECO:0000256" key="14">
    <source>
        <dbReference type="ARBA" id="ARBA00023204"/>
    </source>
</evidence>
<evidence type="ECO:0000256" key="1">
    <source>
        <dbReference type="ARBA" id="ARBA00000983"/>
    </source>
</evidence>
<dbReference type="Proteomes" id="UP001108240">
    <property type="component" value="Unplaced"/>
</dbReference>
<comment type="function">
    <text evidence="18">Nuclease required for the repair of DNA interstrand cross-links (ICL). Acts as a 5'-3' exonuclease that anchors at a cut end of DNA and cleaves DNA successively at every third nucleotide, allowing to excise an ICL from one strand through flanking incisions.</text>
</comment>
<evidence type="ECO:0000256" key="12">
    <source>
        <dbReference type="ARBA" id="ARBA00022842"/>
    </source>
</evidence>
<keyword evidence="4 18" id="KW-0540">Nuclease</keyword>
<dbReference type="Pfam" id="PF21170">
    <property type="entry name" value="FAN1_TPR"/>
    <property type="match status" value="1"/>
</dbReference>
<protein>
    <recommendedName>
        <fullName evidence="18">Fanconi-associated nuclease</fullName>
        <ecNumber evidence="18">3.1.4.1</ecNumber>
    </recommendedName>
</protein>
<evidence type="ECO:0000259" key="20">
    <source>
        <dbReference type="PROSITE" id="PS51908"/>
    </source>
</evidence>
<feature type="compositionally biased region" description="Basic and acidic residues" evidence="19">
    <location>
        <begin position="292"/>
        <end position="302"/>
    </location>
</feature>
<accession>A0A9J7YWE3</accession>
<keyword evidence="12 18" id="KW-0460">Magnesium</keyword>
<comment type="cofactor">
    <cofactor evidence="18">
        <name>Mg(2+)</name>
        <dbReference type="ChEBI" id="CHEBI:18420"/>
    </cofactor>
    <cofactor evidence="18">
        <name>Mn(2+)</name>
        <dbReference type="ChEBI" id="CHEBI:29035"/>
    </cofactor>
</comment>
<evidence type="ECO:0000256" key="5">
    <source>
        <dbReference type="ARBA" id="ARBA00022723"/>
    </source>
</evidence>
<keyword evidence="7 17" id="KW-0227">DNA damage</keyword>
<dbReference type="EC" id="3.1.4.1" evidence="18"/>
<evidence type="ECO:0000313" key="22">
    <source>
        <dbReference type="Proteomes" id="UP001108240"/>
    </source>
</evidence>
<dbReference type="PROSITE" id="PS51908">
    <property type="entry name" value="ZF_UBZ4"/>
    <property type="match status" value="1"/>
</dbReference>
<keyword evidence="10" id="KW-0862">Zinc</keyword>
<name>A0A9J7YWE3_CYPCA</name>
<evidence type="ECO:0000256" key="4">
    <source>
        <dbReference type="ARBA" id="ARBA00022722"/>
    </source>
</evidence>
<comment type="similarity">
    <text evidence="3 18">Belongs to the FAN1 family.</text>
</comment>
<dbReference type="GO" id="GO:0036297">
    <property type="term" value="P:interstrand cross-link repair"/>
    <property type="evidence" value="ECO:0007669"/>
    <property type="project" value="InterPro"/>
</dbReference>
<organism evidence="21 22">
    <name type="scientific">Cyprinus carpio carpio</name>
    <dbReference type="NCBI Taxonomy" id="630221"/>
    <lineage>
        <taxon>Eukaryota</taxon>
        <taxon>Metazoa</taxon>
        <taxon>Chordata</taxon>
        <taxon>Craniata</taxon>
        <taxon>Vertebrata</taxon>
        <taxon>Euteleostomi</taxon>
        <taxon>Actinopterygii</taxon>
        <taxon>Neopterygii</taxon>
        <taxon>Teleostei</taxon>
        <taxon>Ostariophysi</taxon>
        <taxon>Cypriniformes</taxon>
        <taxon>Cyprinidae</taxon>
        <taxon>Cyprininae</taxon>
        <taxon>Cyprinus</taxon>
    </lineage>
</organism>
<evidence type="ECO:0000256" key="16">
    <source>
        <dbReference type="ARBA" id="ARBA00023242"/>
    </source>
</evidence>
<dbReference type="Ensembl" id="ENSCCRT00000129233.1">
    <property type="protein sequence ID" value="ENSCCRP00000124874.1"/>
    <property type="gene ID" value="ENSCCRG00000045085.2"/>
</dbReference>
<dbReference type="PANTHER" id="PTHR15749">
    <property type="entry name" value="FANCONI-ASSOCIATED NUCLEASE 1"/>
    <property type="match status" value="1"/>
</dbReference>
<keyword evidence="8 17" id="KW-0863">Zinc-finger</keyword>
<evidence type="ECO:0000256" key="19">
    <source>
        <dbReference type="SAM" id="MobiDB-lite"/>
    </source>
</evidence>
<evidence type="ECO:0000256" key="6">
    <source>
        <dbReference type="ARBA" id="ARBA00022759"/>
    </source>
</evidence>
<dbReference type="SMART" id="SM00734">
    <property type="entry name" value="ZnF_Rad18"/>
    <property type="match status" value="1"/>
</dbReference>
<dbReference type="GO" id="GO:0017108">
    <property type="term" value="F:5'-flap endonuclease activity"/>
    <property type="evidence" value="ECO:0007669"/>
    <property type="project" value="TreeGrafter"/>
</dbReference>
<evidence type="ECO:0000256" key="13">
    <source>
        <dbReference type="ARBA" id="ARBA00023054"/>
    </source>
</evidence>
<keyword evidence="15 18" id="KW-0464">Manganese</keyword>
<evidence type="ECO:0000256" key="8">
    <source>
        <dbReference type="ARBA" id="ARBA00022771"/>
    </source>
</evidence>
<dbReference type="SMART" id="SM00990">
    <property type="entry name" value="VRR_NUC"/>
    <property type="match status" value="1"/>
</dbReference>
<evidence type="ECO:0000256" key="2">
    <source>
        <dbReference type="ARBA" id="ARBA00004123"/>
    </source>
</evidence>
<evidence type="ECO:0000256" key="7">
    <source>
        <dbReference type="ARBA" id="ARBA00022763"/>
    </source>
</evidence>
<reference evidence="21" key="1">
    <citation type="submission" date="2025-08" db="UniProtKB">
        <authorList>
            <consortium name="Ensembl"/>
        </authorList>
    </citation>
    <scope>IDENTIFICATION</scope>
</reference>
<feature type="compositionally biased region" description="Basic and acidic residues" evidence="19">
    <location>
        <begin position="112"/>
        <end position="124"/>
    </location>
</feature>
<dbReference type="FunFam" id="3.40.1350.10:FF:000004">
    <property type="entry name" value="Fanconi-associated nuclease"/>
    <property type="match status" value="1"/>
</dbReference>
<feature type="region of interest" description="Disordered" evidence="19">
    <location>
        <begin position="172"/>
        <end position="196"/>
    </location>
</feature>
<keyword evidence="9 18" id="KW-0378">Hydrolase</keyword>
<evidence type="ECO:0000313" key="21">
    <source>
        <dbReference type="Ensembl" id="ENSCCRP00000124874.1"/>
    </source>
</evidence>
<dbReference type="CDD" id="cd22326">
    <property type="entry name" value="FAN1-like"/>
    <property type="match status" value="1"/>
</dbReference>
<dbReference type="GO" id="GO:0005634">
    <property type="term" value="C:nucleus"/>
    <property type="evidence" value="ECO:0007669"/>
    <property type="project" value="UniProtKB-SubCell"/>
</dbReference>
<dbReference type="GeneTree" id="ENSGT00390000018637"/>
<dbReference type="Pfam" id="PF08774">
    <property type="entry name" value="VRR_NUC"/>
    <property type="match status" value="1"/>
</dbReference>
<dbReference type="Pfam" id="PF21315">
    <property type="entry name" value="FAN1_HTH"/>
    <property type="match status" value="1"/>
</dbReference>
<keyword evidence="14 17" id="KW-0234">DNA repair</keyword>
<keyword evidence="5 18" id="KW-0479">Metal-binding</keyword>
<keyword evidence="11" id="KW-0269">Exonuclease</keyword>
<dbReference type="GO" id="GO:0004528">
    <property type="term" value="F:phosphodiesterase I activity"/>
    <property type="evidence" value="ECO:0007669"/>
    <property type="project" value="UniProtKB-EC"/>
</dbReference>
<dbReference type="GO" id="GO:0008409">
    <property type="term" value="F:5'-3' exonuclease activity"/>
    <property type="evidence" value="ECO:0007669"/>
    <property type="project" value="TreeGrafter"/>
</dbReference>
<dbReference type="InterPro" id="IPR033315">
    <property type="entry name" value="Fan1-like"/>
</dbReference>
<dbReference type="InterPro" id="IPR006642">
    <property type="entry name" value="Rad18_UBZ4"/>
</dbReference>
<dbReference type="PANTHER" id="PTHR15749:SF4">
    <property type="entry name" value="FANCONI-ASSOCIATED NUCLEASE 1"/>
    <property type="match status" value="1"/>
</dbReference>
<evidence type="ECO:0000256" key="18">
    <source>
        <dbReference type="RuleBase" id="RU365033"/>
    </source>
</evidence>
<evidence type="ECO:0000256" key="11">
    <source>
        <dbReference type="ARBA" id="ARBA00022839"/>
    </source>
</evidence>
<dbReference type="InterPro" id="IPR049138">
    <property type="entry name" value="Fan1_SAP_met"/>
</dbReference>
<dbReference type="OMA" id="ECRVESM"/>
<sequence length="1028" mass="116069">MESQTGRGSSSQRASARRLSVAKKNSQKCSAIKQRTSNGGGVASITSFFRNTPPCKLACPLCGKLVPRYKINEHIDSQCQTFLGEDLEDALAVSDNKREKITNTASNGAVTRNDEKEKSPGEKDADMSLYFKKNCVMRQDSSETNLQAKLVKTVGLGSLSSKLSRRALRLSGESEMDHTHVSGQEETHDAELSSSQKENCMKSLVFESKSGGMATHNTFPPEPVASNQPQVKNSEKSVTVLAESSSSTDIQSVKSSLSSRARKRKSEELPKNDTNTTEKSVIHKKSRHKTENRHETDVKSDQAEASSDVVPSSESQIKSKTTERKPCTTPANESKVLGVEKASEGSEHQHSRQPYYLQNFRTVLEAVLENEDDRMLFNEDDFSTIHTFQQLSAPGQMLYVRLFQRKLKWLQVSKLEYTEISSDLRTVIQELVACGFLQTESELHDIQEVLDLLPAPELRNLAKTFHLGRGGNGTQKQQLVEGLLQLGKQRSLFVSQNNTAAVILKRAKQAAGSCVRLCRRSRAVFSRVLLLFSLTDTLEEEEMAAGGQGQLYTILLVNSGRLAFPEYTVHRSARLFEDRDDLIRYETAMRTLQEVIAAMQTGSWEDAYVLYATAKATWQEIKDSCDLRFEKKTYLSFNLFAVVRWIEFRNVCSHQEQLPVFLRCFTVGWTYTRILSRGVEILQRLRRYEDSVEDLRNLLSQLVYCVDSRGRWWDRLALNLQQHLKQHEQAICAIRDGLNDPLVRTGHKLSLHQRASRMKESASLKKYRLLLRDLPTVHVQDVTHVTIRGQLFPHEGGMGKSVFLRAANEDERSTEGRGTMVMCSVEELALEHYRTLGFDQGIHGEGSTFSSLFGLLMWDIIFIDGVPDVFRNPYQTCPLDLHTDCFYGNRREAIEARAEMLRQASAEMLQELLADVWNAQEGRVCALINWERFSSLQQAQSLVACLGGHFLSGVVLRMAKDYRHCRGGLPDLVVWSTYNKKFKLVEVKGPNDRLSQKQQIWLDELRKLGADVEVCHVTATGARGARRE</sequence>
<feature type="region of interest" description="Disordered" evidence="19">
    <location>
        <begin position="1"/>
        <end position="27"/>
    </location>
</feature>
<dbReference type="GO" id="GO:0008270">
    <property type="term" value="F:zinc ion binding"/>
    <property type="evidence" value="ECO:0007669"/>
    <property type="project" value="UniProtKB-KW"/>
</dbReference>
<dbReference type="InterPro" id="IPR049125">
    <property type="entry name" value="FAN1-like_WH"/>
</dbReference>
<feature type="region of interest" description="Disordered" evidence="19">
    <location>
        <begin position="102"/>
        <end position="124"/>
    </location>
</feature>
<dbReference type="InterPro" id="IPR014883">
    <property type="entry name" value="VRR_NUC"/>
</dbReference>
<keyword evidence="6" id="KW-0255">Endonuclease</keyword>
<evidence type="ECO:0000256" key="9">
    <source>
        <dbReference type="ARBA" id="ARBA00022801"/>
    </source>
</evidence>
<dbReference type="InterPro" id="IPR049126">
    <property type="entry name" value="FAN1-like_TPR"/>
</dbReference>